<dbReference type="Proteomes" id="UP000199370">
    <property type="component" value="Unassembled WGS sequence"/>
</dbReference>
<protein>
    <submittedName>
        <fullName evidence="1">Uncharacterized protein</fullName>
    </submittedName>
</protein>
<name>A0A1H0BF54_9EURY</name>
<evidence type="ECO:0000313" key="1">
    <source>
        <dbReference type="EMBL" id="SDN44268.1"/>
    </source>
</evidence>
<accession>A0A1H0BF54</accession>
<gene>
    <name evidence="1" type="ORF">SAMN05192554_1394</name>
</gene>
<dbReference type="EMBL" id="FNIA01000039">
    <property type="protein sequence ID" value="SDN44268.1"/>
    <property type="molecule type" value="Genomic_DNA"/>
</dbReference>
<sequence length="137" mass="15643">MVLMTDTDIALPAEWTKKREEAQHRTAVVEYQHETAEDTTFVVSVLSKPADKGFKLRLSAINRTSTHVRHNYPVEEYDTVDDAMEGAQSFIEMFSQRVQEGSVSAADPELEAVRETVETFRGEQIFPSIGRLLRRLR</sequence>
<proteinExistence type="predicted"/>
<evidence type="ECO:0000313" key="2">
    <source>
        <dbReference type="Proteomes" id="UP000199370"/>
    </source>
</evidence>
<organism evidence="1 2">
    <name type="scientific">Haloarchaeobius iranensis</name>
    <dbReference type="NCBI Taxonomy" id="996166"/>
    <lineage>
        <taxon>Archaea</taxon>
        <taxon>Methanobacteriati</taxon>
        <taxon>Methanobacteriota</taxon>
        <taxon>Stenosarchaea group</taxon>
        <taxon>Halobacteria</taxon>
        <taxon>Halobacteriales</taxon>
        <taxon>Halorubellaceae</taxon>
        <taxon>Haloarchaeobius</taxon>
    </lineage>
</organism>
<reference evidence="1 2" key="1">
    <citation type="submission" date="2016-10" db="EMBL/GenBank/DDBJ databases">
        <authorList>
            <person name="de Groot N.N."/>
        </authorList>
    </citation>
    <scope>NUCLEOTIDE SEQUENCE [LARGE SCALE GENOMIC DNA]</scope>
    <source>
        <strain evidence="2">EB21,IBRC-M 10013,KCTC 4048</strain>
    </source>
</reference>
<keyword evidence="2" id="KW-1185">Reference proteome</keyword>
<dbReference type="AlphaFoldDB" id="A0A1H0BF54"/>